<dbReference type="InterPro" id="IPR011990">
    <property type="entry name" value="TPR-like_helical_dom_sf"/>
</dbReference>
<evidence type="ECO:0000313" key="2">
    <source>
        <dbReference type="Proteomes" id="UP000295357"/>
    </source>
</evidence>
<accession>A0A4R6MU51</accession>
<name>A0A4R6MU51_9BURK</name>
<dbReference type="Proteomes" id="UP000295357">
    <property type="component" value="Unassembled WGS sequence"/>
</dbReference>
<organism evidence="1 2">
    <name type="scientific">Roseateles asaccharophilus</name>
    <dbReference type="NCBI Taxonomy" id="582607"/>
    <lineage>
        <taxon>Bacteria</taxon>
        <taxon>Pseudomonadati</taxon>
        <taxon>Pseudomonadota</taxon>
        <taxon>Betaproteobacteria</taxon>
        <taxon>Burkholderiales</taxon>
        <taxon>Sphaerotilaceae</taxon>
        <taxon>Roseateles</taxon>
    </lineage>
</organism>
<reference evidence="1 2" key="1">
    <citation type="submission" date="2019-03" db="EMBL/GenBank/DDBJ databases">
        <title>Genomic Encyclopedia of Type Strains, Phase IV (KMG-IV): sequencing the most valuable type-strain genomes for metagenomic binning, comparative biology and taxonomic classification.</title>
        <authorList>
            <person name="Goeker M."/>
        </authorList>
    </citation>
    <scope>NUCLEOTIDE SEQUENCE [LARGE SCALE GENOMIC DNA]</scope>
    <source>
        <strain evidence="1 2">DSM 25082</strain>
    </source>
</reference>
<proteinExistence type="predicted"/>
<dbReference type="SUPFAM" id="SSF48452">
    <property type="entry name" value="TPR-like"/>
    <property type="match status" value="1"/>
</dbReference>
<gene>
    <name evidence="1" type="ORF">DFR39_11169</name>
</gene>
<dbReference type="RefSeq" id="WP_133605308.1">
    <property type="nucleotide sequence ID" value="NZ_JAUFPJ010000013.1"/>
</dbReference>
<dbReference type="OrthoDB" id="8900405at2"/>
<dbReference type="AlphaFoldDB" id="A0A4R6MU51"/>
<protein>
    <submittedName>
        <fullName evidence="1">Uncharacterized protein</fullName>
    </submittedName>
</protein>
<dbReference type="EMBL" id="SNXE01000011">
    <property type="protein sequence ID" value="TDP05564.1"/>
    <property type="molecule type" value="Genomic_DNA"/>
</dbReference>
<dbReference type="Gene3D" id="1.25.40.10">
    <property type="entry name" value="Tetratricopeptide repeat domain"/>
    <property type="match status" value="1"/>
</dbReference>
<evidence type="ECO:0000313" key="1">
    <source>
        <dbReference type="EMBL" id="TDP05564.1"/>
    </source>
</evidence>
<keyword evidence="2" id="KW-1185">Reference proteome</keyword>
<comment type="caution">
    <text evidence="1">The sequence shown here is derived from an EMBL/GenBank/DDBJ whole genome shotgun (WGS) entry which is preliminary data.</text>
</comment>
<sequence length="159" mass="16567">MNARLSLSTPNVSAPVTVETAAEASLLLAQARNAAFAEVQCGRVGLGLGLLQHALELEPLSYELLSDMAALLLATGELNQARAYAEQALAQRPAHGASLYALGFAQSGLGERQAALATLSQLLREGAALSSLREEAPGLELVARTELARLQALEVPAQP</sequence>